<name>A0A3G6NKJ9_CHRCU</name>
<proteinExistence type="predicted"/>
<accession>A0A3G6NKJ9</accession>
<dbReference type="Proteomes" id="UP000273270">
    <property type="component" value="Chromosome"/>
</dbReference>
<dbReference type="AlphaFoldDB" id="A0A3G6NKJ9"/>
<dbReference type="KEGG" id="ccau:EG346_21755"/>
<reference evidence="2" key="1">
    <citation type="submission" date="2018-11" db="EMBL/GenBank/DDBJ databases">
        <title>Proposal to divide the Flavobacteriaceae and reorganize its genera based on Amino Acid Identity values calculated from whole genome sequences.</title>
        <authorList>
            <person name="Nicholson A.C."/>
            <person name="Gulvik C.A."/>
            <person name="Whitney A.M."/>
            <person name="Humrighouse B.W."/>
            <person name="Bell M."/>
            <person name="Holmes B."/>
            <person name="Steigerwalt A.G."/>
            <person name="Villarma A."/>
            <person name="Sheth M."/>
            <person name="Batra D."/>
            <person name="Pryor J."/>
            <person name="Bernardet J.-F."/>
            <person name="Hugo C."/>
            <person name="Kampfer P."/>
            <person name="Newman J."/>
            <person name="McQuiston J.R."/>
        </authorList>
    </citation>
    <scope>NUCLEOTIDE SEQUENCE [LARGE SCALE GENOMIC DNA]</scope>
    <source>
        <strain evidence="2">G0188</strain>
    </source>
</reference>
<dbReference type="EMBL" id="CP033920">
    <property type="protein sequence ID" value="AZA50637.1"/>
    <property type="molecule type" value="Genomic_DNA"/>
</dbReference>
<evidence type="ECO:0000313" key="1">
    <source>
        <dbReference type="EMBL" id="AZA50637.1"/>
    </source>
</evidence>
<protein>
    <submittedName>
        <fullName evidence="1">Uncharacterized protein</fullName>
    </submittedName>
</protein>
<keyword evidence="2" id="KW-1185">Reference proteome</keyword>
<gene>
    <name evidence="1" type="ORF">EG346_21755</name>
</gene>
<evidence type="ECO:0000313" key="2">
    <source>
        <dbReference type="Proteomes" id="UP000273270"/>
    </source>
</evidence>
<sequence length="66" mass="7731">MDVNNGCLDALILSEKLTHESYKSLESAIKSYEEEMLIYVREAQLASERNEIDMRKSDFSFQQLIR</sequence>
<organism evidence="1 2">
    <name type="scientific">Chryseobacterium carnipullorum</name>
    <dbReference type="NCBI Taxonomy" id="1124835"/>
    <lineage>
        <taxon>Bacteria</taxon>
        <taxon>Pseudomonadati</taxon>
        <taxon>Bacteroidota</taxon>
        <taxon>Flavobacteriia</taxon>
        <taxon>Flavobacteriales</taxon>
        <taxon>Weeksellaceae</taxon>
        <taxon>Chryseobacterium group</taxon>
        <taxon>Chryseobacterium</taxon>
    </lineage>
</organism>
<dbReference type="Gene3D" id="3.50.50.60">
    <property type="entry name" value="FAD/NAD(P)-binding domain"/>
    <property type="match status" value="1"/>
</dbReference>
<dbReference type="InterPro" id="IPR036188">
    <property type="entry name" value="FAD/NAD-bd_sf"/>
</dbReference>